<organism evidence="13 14">
    <name type="scientific">Mizuhopecten yessoensis</name>
    <name type="common">Japanese scallop</name>
    <name type="synonym">Patinopecten yessoensis</name>
    <dbReference type="NCBI Taxonomy" id="6573"/>
    <lineage>
        <taxon>Eukaryota</taxon>
        <taxon>Metazoa</taxon>
        <taxon>Spiralia</taxon>
        <taxon>Lophotrochozoa</taxon>
        <taxon>Mollusca</taxon>
        <taxon>Bivalvia</taxon>
        <taxon>Autobranchia</taxon>
        <taxon>Pteriomorphia</taxon>
        <taxon>Pectinida</taxon>
        <taxon>Pectinoidea</taxon>
        <taxon>Pectinidae</taxon>
        <taxon>Mizuhopecten</taxon>
    </lineage>
</organism>
<proteinExistence type="inferred from homology"/>
<evidence type="ECO:0000256" key="6">
    <source>
        <dbReference type="ARBA" id="ARBA00023053"/>
    </source>
</evidence>
<dbReference type="OrthoDB" id="6021021at2759"/>
<dbReference type="PANTHER" id="PTHR11690:SF248">
    <property type="entry name" value="PICKPOCKET 17, ISOFORM A"/>
    <property type="match status" value="1"/>
</dbReference>
<sequence length="380" mass="43069">MAIVTRSNPNRMWRQGADQIMFYPRCCLKGFQMTLNLETHEAIPHMTHGYGARIVLHQSGSFPLPAEEGMTLSPGYETSLGVRMAKISRLGPPHGSCAIPLGFFGKRGYNNISSSIRYSSQACLLDCKEMAIETICGCFESNIRNELYTGYSDRTDALRNCAESTNDFRCATAVTQDFLIGTRTCYCPNACNETIYSRVFSGRLWPSQDYLNELMESACSKYDLDYRSCPLHTLTHAEKSMNFLKINVYYEDLNYQYLSEEPEYELMNLLSDIGGSLGLFLGASALSIGEVFELLVELSCYFVQKRRNLKGGDEVIGWGSGSYHGSRGDDNLACKTSCWLNSVTRTRHHSRTHADGDYFRNDEQRYIVTHIYRKRYVIVV</sequence>
<evidence type="ECO:0000256" key="3">
    <source>
        <dbReference type="ARBA" id="ARBA00022461"/>
    </source>
</evidence>
<comment type="similarity">
    <text evidence="12">Belongs to the amiloride-sensitive sodium channel (TC 1.A.6) family.</text>
</comment>
<dbReference type="GO" id="GO:0005886">
    <property type="term" value="C:plasma membrane"/>
    <property type="evidence" value="ECO:0007669"/>
    <property type="project" value="TreeGrafter"/>
</dbReference>
<keyword evidence="5" id="KW-1133">Transmembrane helix</keyword>
<evidence type="ECO:0000256" key="5">
    <source>
        <dbReference type="ARBA" id="ARBA00022989"/>
    </source>
</evidence>
<dbReference type="AlphaFoldDB" id="A0A210PIM4"/>
<dbReference type="Pfam" id="PF00858">
    <property type="entry name" value="ASC"/>
    <property type="match status" value="1"/>
</dbReference>
<evidence type="ECO:0000256" key="12">
    <source>
        <dbReference type="RuleBase" id="RU000679"/>
    </source>
</evidence>
<protein>
    <submittedName>
        <fullName evidence="13">Degenerin-like protein unc-105</fullName>
    </submittedName>
</protein>
<comment type="subcellular location">
    <subcellularLocation>
        <location evidence="1">Membrane</location>
        <topology evidence="1">Multi-pass membrane protein</topology>
    </subcellularLocation>
</comment>
<keyword evidence="11 12" id="KW-0407">Ion channel</keyword>
<dbReference type="InterPro" id="IPR001873">
    <property type="entry name" value="ENaC"/>
</dbReference>
<evidence type="ECO:0000313" key="13">
    <source>
        <dbReference type="EMBL" id="OWF36335.1"/>
    </source>
</evidence>
<dbReference type="PANTHER" id="PTHR11690">
    <property type="entry name" value="AMILORIDE-SENSITIVE SODIUM CHANNEL-RELATED"/>
    <property type="match status" value="1"/>
</dbReference>
<dbReference type="Proteomes" id="UP000242188">
    <property type="component" value="Unassembled WGS sequence"/>
</dbReference>
<dbReference type="PRINTS" id="PR01078">
    <property type="entry name" value="AMINACHANNEL"/>
</dbReference>
<evidence type="ECO:0000256" key="10">
    <source>
        <dbReference type="ARBA" id="ARBA00023201"/>
    </source>
</evidence>
<comment type="caution">
    <text evidence="13">The sequence shown here is derived from an EMBL/GenBank/DDBJ whole genome shotgun (WGS) entry which is preliminary data.</text>
</comment>
<accession>A0A210PIM4</accession>
<name>A0A210PIM4_MIZYE</name>
<dbReference type="FunFam" id="1.10.287.770:FF:000001">
    <property type="entry name" value="Acid-sensing ion channel subunit 1"/>
    <property type="match status" value="1"/>
</dbReference>
<gene>
    <name evidence="13" type="ORF">KP79_PYT19063</name>
</gene>
<keyword evidence="3 12" id="KW-0894">Sodium channel</keyword>
<evidence type="ECO:0000256" key="2">
    <source>
        <dbReference type="ARBA" id="ARBA00022448"/>
    </source>
</evidence>
<dbReference type="Gene3D" id="1.10.287.770">
    <property type="entry name" value="YojJ-like"/>
    <property type="match status" value="1"/>
</dbReference>
<keyword evidence="10 12" id="KW-0739">Sodium transport</keyword>
<evidence type="ECO:0000256" key="7">
    <source>
        <dbReference type="ARBA" id="ARBA00023065"/>
    </source>
</evidence>
<keyword evidence="9" id="KW-0325">Glycoprotein</keyword>
<dbReference type="Gene3D" id="2.60.470.10">
    <property type="entry name" value="Acid-sensing ion channels like domains"/>
    <property type="match status" value="1"/>
</dbReference>
<evidence type="ECO:0000256" key="8">
    <source>
        <dbReference type="ARBA" id="ARBA00023136"/>
    </source>
</evidence>
<evidence type="ECO:0000256" key="1">
    <source>
        <dbReference type="ARBA" id="ARBA00004141"/>
    </source>
</evidence>
<keyword evidence="6" id="KW-0915">Sodium</keyword>
<evidence type="ECO:0000256" key="9">
    <source>
        <dbReference type="ARBA" id="ARBA00023180"/>
    </source>
</evidence>
<dbReference type="EMBL" id="NEDP02076637">
    <property type="protein sequence ID" value="OWF36335.1"/>
    <property type="molecule type" value="Genomic_DNA"/>
</dbReference>
<keyword evidence="8" id="KW-0472">Membrane</keyword>
<evidence type="ECO:0000256" key="4">
    <source>
        <dbReference type="ARBA" id="ARBA00022692"/>
    </source>
</evidence>
<dbReference type="GO" id="GO:0015280">
    <property type="term" value="F:ligand-gated sodium channel activity"/>
    <property type="evidence" value="ECO:0007669"/>
    <property type="project" value="TreeGrafter"/>
</dbReference>
<keyword evidence="14" id="KW-1185">Reference proteome</keyword>
<reference evidence="13 14" key="1">
    <citation type="journal article" date="2017" name="Nat. Ecol. Evol.">
        <title>Scallop genome provides insights into evolution of bilaterian karyotype and development.</title>
        <authorList>
            <person name="Wang S."/>
            <person name="Zhang J."/>
            <person name="Jiao W."/>
            <person name="Li J."/>
            <person name="Xun X."/>
            <person name="Sun Y."/>
            <person name="Guo X."/>
            <person name="Huan P."/>
            <person name="Dong B."/>
            <person name="Zhang L."/>
            <person name="Hu X."/>
            <person name="Sun X."/>
            <person name="Wang J."/>
            <person name="Zhao C."/>
            <person name="Wang Y."/>
            <person name="Wang D."/>
            <person name="Huang X."/>
            <person name="Wang R."/>
            <person name="Lv J."/>
            <person name="Li Y."/>
            <person name="Zhang Z."/>
            <person name="Liu B."/>
            <person name="Lu W."/>
            <person name="Hui Y."/>
            <person name="Liang J."/>
            <person name="Zhou Z."/>
            <person name="Hou R."/>
            <person name="Li X."/>
            <person name="Liu Y."/>
            <person name="Li H."/>
            <person name="Ning X."/>
            <person name="Lin Y."/>
            <person name="Zhao L."/>
            <person name="Xing Q."/>
            <person name="Dou J."/>
            <person name="Li Y."/>
            <person name="Mao J."/>
            <person name="Guo H."/>
            <person name="Dou H."/>
            <person name="Li T."/>
            <person name="Mu C."/>
            <person name="Jiang W."/>
            <person name="Fu Q."/>
            <person name="Fu X."/>
            <person name="Miao Y."/>
            <person name="Liu J."/>
            <person name="Yu Q."/>
            <person name="Li R."/>
            <person name="Liao H."/>
            <person name="Li X."/>
            <person name="Kong Y."/>
            <person name="Jiang Z."/>
            <person name="Chourrout D."/>
            <person name="Li R."/>
            <person name="Bao Z."/>
        </authorList>
    </citation>
    <scope>NUCLEOTIDE SEQUENCE [LARGE SCALE GENOMIC DNA]</scope>
    <source>
        <strain evidence="13 14">PY_sf001</strain>
    </source>
</reference>
<evidence type="ECO:0000256" key="11">
    <source>
        <dbReference type="ARBA" id="ARBA00023303"/>
    </source>
</evidence>
<keyword evidence="7 12" id="KW-0406">Ion transport</keyword>
<keyword evidence="4 12" id="KW-0812">Transmembrane</keyword>
<keyword evidence="2 12" id="KW-0813">Transport</keyword>
<evidence type="ECO:0000313" key="14">
    <source>
        <dbReference type="Proteomes" id="UP000242188"/>
    </source>
</evidence>